<dbReference type="SMART" id="SM00388">
    <property type="entry name" value="HisKA"/>
    <property type="match status" value="1"/>
</dbReference>
<dbReference type="PROSITE" id="PS50109">
    <property type="entry name" value="HIS_KIN"/>
    <property type="match status" value="1"/>
</dbReference>
<dbReference type="Pfam" id="PF02518">
    <property type="entry name" value="HATPase_c"/>
    <property type="match status" value="1"/>
</dbReference>
<evidence type="ECO:0000256" key="5">
    <source>
        <dbReference type="ARBA" id="ARBA00022777"/>
    </source>
</evidence>
<reference evidence="8 9" key="1">
    <citation type="submission" date="2019-07" db="EMBL/GenBank/DDBJ databases">
        <title>Whole genome shotgun sequence of Deinococcus cellulosilyticus NBRC 106333.</title>
        <authorList>
            <person name="Hosoyama A."/>
            <person name="Uohara A."/>
            <person name="Ohji S."/>
            <person name="Ichikawa N."/>
        </authorList>
    </citation>
    <scope>NUCLEOTIDE SEQUENCE [LARGE SCALE GENOMIC DNA]</scope>
    <source>
        <strain evidence="8 9">NBRC 106333</strain>
    </source>
</reference>
<feature type="domain" description="Histidine kinase" evidence="7">
    <location>
        <begin position="199"/>
        <end position="412"/>
    </location>
</feature>
<dbReference type="Gene3D" id="1.10.287.130">
    <property type="match status" value="1"/>
</dbReference>
<dbReference type="InterPro" id="IPR003594">
    <property type="entry name" value="HATPase_dom"/>
</dbReference>
<dbReference type="GO" id="GO:0016020">
    <property type="term" value="C:membrane"/>
    <property type="evidence" value="ECO:0007669"/>
    <property type="project" value="UniProtKB-SubCell"/>
</dbReference>
<dbReference type="InterPro" id="IPR036890">
    <property type="entry name" value="HATPase_C_sf"/>
</dbReference>
<evidence type="ECO:0000313" key="8">
    <source>
        <dbReference type="EMBL" id="GEM44857.1"/>
    </source>
</evidence>
<dbReference type="SMART" id="SM00387">
    <property type="entry name" value="HATPase_c"/>
    <property type="match status" value="1"/>
</dbReference>
<evidence type="ECO:0000256" key="6">
    <source>
        <dbReference type="ARBA" id="ARBA00023136"/>
    </source>
</evidence>
<dbReference type="FunFam" id="3.30.565.10:FF:000006">
    <property type="entry name" value="Sensor histidine kinase WalK"/>
    <property type="match status" value="1"/>
</dbReference>
<evidence type="ECO:0000256" key="4">
    <source>
        <dbReference type="ARBA" id="ARBA00022679"/>
    </source>
</evidence>
<dbReference type="InterPro" id="IPR004358">
    <property type="entry name" value="Sig_transdc_His_kin-like_C"/>
</dbReference>
<dbReference type="InterPro" id="IPR000014">
    <property type="entry name" value="PAS"/>
</dbReference>
<evidence type="ECO:0000256" key="3">
    <source>
        <dbReference type="ARBA" id="ARBA00022553"/>
    </source>
</evidence>
<dbReference type="AlphaFoldDB" id="A0A511MXI2"/>
<accession>A0A511MXI2</accession>
<dbReference type="SUPFAM" id="SSF55874">
    <property type="entry name" value="ATPase domain of HSP90 chaperone/DNA topoisomerase II/histidine kinase"/>
    <property type="match status" value="1"/>
</dbReference>
<keyword evidence="4" id="KW-0808">Transferase</keyword>
<proteinExistence type="predicted"/>
<dbReference type="GO" id="GO:0007234">
    <property type="term" value="P:osmosensory signaling via phosphorelay pathway"/>
    <property type="evidence" value="ECO:0007669"/>
    <property type="project" value="TreeGrafter"/>
</dbReference>
<organism evidence="8 9">
    <name type="scientific">Deinococcus cellulosilyticus (strain DSM 18568 / NBRC 106333 / KACC 11606 / 5516J-15)</name>
    <dbReference type="NCBI Taxonomy" id="1223518"/>
    <lineage>
        <taxon>Bacteria</taxon>
        <taxon>Thermotogati</taxon>
        <taxon>Deinococcota</taxon>
        <taxon>Deinococci</taxon>
        <taxon>Deinococcales</taxon>
        <taxon>Deinococcaceae</taxon>
        <taxon>Deinococcus</taxon>
    </lineage>
</organism>
<sequence length="415" mass="47115">MSTLSIVITAVLGVLAGWLIPHFARTKTRQEKPPQVNPQAMILNALKDLGHDAWWVYDAQGQVTEFNRCAREMLGLSPDQDFPSMQELQVFEPDSKTRTTGFEDLNQEDRWVQVHETRRPIRLSVQRLQLEAGTSALLFVAQDRTAEFTREVTSLSSKEELQSRNDALNMRTEELLMDLHKRNLELESANRDLQSFAHSVAHDLRTPLRGLDGFSQALVEDYNDILDDTARSYLQRIRKASQRMGDLLDDLLDYSRVTRASMQITLIDFTAMTNRLVSSMIKASQPDVEIRIASNMEVYGDLGLVRTLMQHLITNSIKFSAGRAHILIEVGVQQMDQENVFFVRDNGVGFDMRFAGQMFQPFHRLHGHQEFEGNGMGLAVVKRIVERHGGKVWAEGTLDQGATIFFTLPAPEEKA</sequence>
<evidence type="ECO:0000256" key="1">
    <source>
        <dbReference type="ARBA" id="ARBA00000085"/>
    </source>
</evidence>
<dbReference type="OrthoDB" id="58669at2"/>
<dbReference type="Proteomes" id="UP000321306">
    <property type="component" value="Unassembled WGS sequence"/>
</dbReference>
<dbReference type="PANTHER" id="PTHR42878">
    <property type="entry name" value="TWO-COMPONENT HISTIDINE KINASE"/>
    <property type="match status" value="1"/>
</dbReference>
<dbReference type="CDD" id="cd00082">
    <property type="entry name" value="HisKA"/>
    <property type="match status" value="1"/>
</dbReference>
<comment type="caution">
    <text evidence="8">The sequence shown here is derived from an EMBL/GenBank/DDBJ whole genome shotgun (WGS) entry which is preliminary data.</text>
</comment>
<comment type="catalytic activity">
    <reaction evidence="1">
        <text>ATP + protein L-histidine = ADP + protein N-phospho-L-histidine.</text>
        <dbReference type="EC" id="2.7.13.3"/>
    </reaction>
</comment>
<keyword evidence="9" id="KW-1185">Reference proteome</keyword>
<dbReference type="InterPro" id="IPR036097">
    <property type="entry name" value="HisK_dim/P_sf"/>
</dbReference>
<dbReference type="Pfam" id="PF00512">
    <property type="entry name" value="HisKA"/>
    <property type="match status" value="1"/>
</dbReference>
<dbReference type="EMBL" id="BJXB01000002">
    <property type="protein sequence ID" value="GEM44857.1"/>
    <property type="molecule type" value="Genomic_DNA"/>
</dbReference>
<dbReference type="EC" id="2.7.13.3" evidence="2"/>
<dbReference type="InterPro" id="IPR005467">
    <property type="entry name" value="His_kinase_dom"/>
</dbReference>
<protein>
    <recommendedName>
        <fullName evidence="2">histidine kinase</fullName>
        <ecNumber evidence="2">2.7.13.3</ecNumber>
    </recommendedName>
</protein>
<keyword evidence="5" id="KW-0418">Kinase</keyword>
<keyword evidence="6" id="KW-0472">Membrane</keyword>
<name>A0A511MXI2_DEIC1</name>
<dbReference type="InterPro" id="IPR035965">
    <property type="entry name" value="PAS-like_dom_sf"/>
</dbReference>
<dbReference type="RefSeq" id="WP_146882005.1">
    <property type="nucleotide sequence ID" value="NZ_BJXB01000002.1"/>
</dbReference>
<dbReference type="PANTHER" id="PTHR42878:SF15">
    <property type="entry name" value="BACTERIOPHYTOCHROME"/>
    <property type="match status" value="1"/>
</dbReference>
<dbReference type="GO" id="GO:0030295">
    <property type="term" value="F:protein kinase activator activity"/>
    <property type="evidence" value="ECO:0007669"/>
    <property type="project" value="TreeGrafter"/>
</dbReference>
<dbReference type="GO" id="GO:0000156">
    <property type="term" value="F:phosphorelay response regulator activity"/>
    <property type="evidence" value="ECO:0007669"/>
    <property type="project" value="TreeGrafter"/>
</dbReference>
<evidence type="ECO:0000313" key="9">
    <source>
        <dbReference type="Proteomes" id="UP000321306"/>
    </source>
</evidence>
<dbReference type="InterPro" id="IPR003661">
    <property type="entry name" value="HisK_dim/P_dom"/>
</dbReference>
<gene>
    <name evidence="8" type="ORF">DC3_04920</name>
</gene>
<evidence type="ECO:0000256" key="2">
    <source>
        <dbReference type="ARBA" id="ARBA00012438"/>
    </source>
</evidence>
<dbReference type="SUPFAM" id="SSF47384">
    <property type="entry name" value="Homodimeric domain of signal transducing histidine kinase"/>
    <property type="match status" value="1"/>
</dbReference>
<dbReference type="GO" id="GO:0000155">
    <property type="term" value="F:phosphorelay sensor kinase activity"/>
    <property type="evidence" value="ECO:0007669"/>
    <property type="project" value="InterPro"/>
</dbReference>
<dbReference type="Gene3D" id="3.30.565.10">
    <property type="entry name" value="Histidine kinase-like ATPase, C-terminal domain"/>
    <property type="match status" value="1"/>
</dbReference>
<dbReference type="PRINTS" id="PR00344">
    <property type="entry name" value="BCTRLSENSOR"/>
</dbReference>
<evidence type="ECO:0000259" key="7">
    <source>
        <dbReference type="PROSITE" id="PS50109"/>
    </source>
</evidence>
<dbReference type="Gene3D" id="3.30.450.20">
    <property type="entry name" value="PAS domain"/>
    <property type="match status" value="1"/>
</dbReference>
<dbReference type="InterPro" id="IPR050351">
    <property type="entry name" value="BphY/WalK/GraS-like"/>
</dbReference>
<dbReference type="SUPFAM" id="SSF55785">
    <property type="entry name" value="PYP-like sensor domain (PAS domain)"/>
    <property type="match status" value="1"/>
</dbReference>
<dbReference type="CDD" id="cd00130">
    <property type="entry name" value="PAS"/>
    <property type="match status" value="1"/>
</dbReference>
<keyword evidence="3" id="KW-0597">Phosphoprotein</keyword>